<sequence>MISINMDLIKTQLNIYLWYIGGSGKKIGDVFLSNGGDFRELSLKDTINGIVFLSTIGIAIFSITKTCGLIAIIINSLMNTISIIFIIIYILFILLAIVILLFQAKCYIFDKDLKKNSGKIKTGPSFFVGPYHPSVFLSIKSLNEKIKISGDGGFYCSHLRDGSYNCEFYIENGNLEPMQLKKTTITKSGKLFKPDFIDLSSSLVEVSFRAFDKPVSNSDVKGEVDIKNGNKVILTSKTDEKGKFSTLLPECKYTVTVEGKVDGKPIKISEHYEIQKPLPISNLEDLKKIKPKSFERSQDCADYNIKTGSNKTVYLPDISGSMGGQSMDILKINLKKLIGESNGFYAIAPWNHSIEFYSEKWVPHSSNTSGVVSWIDGLQSTGGTDIKQAIEEAIKKYSDADEFFVLCDGDTSAFPDMQSWSTFYSKNSKYIINFVGIGGQSDERMKSMAQISKGKFTKIF</sequence>
<evidence type="ECO:0000256" key="1">
    <source>
        <dbReference type="SAM" id="Phobius"/>
    </source>
</evidence>
<dbReference type="Gene3D" id="3.40.50.410">
    <property type="entry name" value="von Willebrand factor, type A domain"/>
    <property type="match status" value="1"/>
</dbReference>
<evidence type="ECO:0000313" key="4">
    <source>
        <dbReference type="Proteomes" id="UP001344447"/>
    </source>
</evidence>
<comment type="caution">
    <text evidence="3">The sequence shown here is derived from an EMBL/GenBank/DDBJ whole genome shotgun (WGS) entry which is preliminary data.</text>
</comment>
<dbReference type="AlphaFoldDB" id="A0AAN7YR74"/>
<dbReference type="InterPro" id="IPR036465">
    <property type="entry name" value="vWFA_dom_sf"/>
</dbReference>
<gene>
    <name evidence="3" type="ORF">RB653_008494</name>
</gene>
<keyword evidence="4" id="KW-1185">Reference proteome</keyword>
<proteinExistence type="predicted"/>
<protein>
    <recommendedName>
        <fullName evidence="2">VWFA domain-containing protein</fullName>
    </recommendedName>
</protein>
<dbReference type="InterPro" id="IPR002035">
    <property type="entry name" value="VWF_A"/>
</dbReference>
<feature type="domain" description="VWFA" evidence="2">
    <location>
        <begin position="313"/>
        <end position="455"/>
    </location>
</feature>
<keyword evidence="1" id="KW-0472">Membrane</keyword>
<dbReference type="Pfam" id="PF13768">
    <property type="entry name" value="VWA_3"/>
    <property type="match status" value="1"/>
</dbReference>
<keyword evidence="1" id="KW-1133">Transmembrane helix</keyword>
<keyword evidence="1" id="KW-0812">Transmembrane</keyword>
<reference evidence="3 4" key="1">
    <citation type="submission" date="2023-11" db="EMBL/GenBank/DDBJ databases">
        <title>Dfirmibasis_genome.</title>
        <authorList>
            <person name="Edelbroek B."/>
            <person name="Kjellin J."/>
            <person name="Jerlstrom-Hultqvist J."/>
            <person name="Soderbom F."/>
        </authorList>
    </citation>
    <scope>NUCLEOTIDE SEQUENCE [LARGE SCALE GENOMIC DNA]</scope>
    <source>
        <strain evidence="3 4">TNS-C-14</strain>
    </source>
</reference>
<evidence type="ECO:0000259" key="2">
    <source>
        <dbReference type="Pfam" id="PF13768"/>
    </source>
</evidence>
<dbReference type="EMBL" id="JAVFKY010000003">
    <property type="protein sequence ID" value="KAK5578821.1"/>
    <property type="molecule type" value="Genomic_DNA"/>
</dbReference>
<evidence type="ECO:0000313" key="3">
    <source>
        <dbReference type="EMBL" id="KAK5578821.1"/>
    </source>
</evidence>
<dbReference type="Proteomes" id="UP001344447">
    <property type="component" value="Unassembled WGS sequence"/>
</dbReference>
<feature type="transmembrane region" description="Helical" evidence="1">
    <location>
        <begin position="49"/>
        <end position="74"/>
    </location>
</feature>
<feature type="transmembrane region" description="Helical" evidence="1">
    <location>
        <begin position="80"/>
        <end position="102"/>
    </location>
</feature>
<accession>A0AAN7YR74</accession>
<name>A0AAN7YR74_9MYCE</name>
<organism evidence="3 4">
    <name type="scientific">Dictyostelium firmibasis</name>
    <dbReference type="NCBI Taxonomy" id="79012"/>
    <lineage>
        <taxon>Eukaryota</taxon>
        <taxon>Amoebozoa</taxon>
        <taxon>Evosea</taxon>
        <taxon>Eumycetozoa</taxon>
        <taxon>Dictyostelia</taxon>
        <taxon>Dictyosteliales</taxon>
        <taxon>Dictyosteliaceae</taxon>
        <taxon>Dictyostelium</taxon>
    </lineage>
</organism>
<dbReference type="SUPFAM" id="SSF53300">
    <property type="entry name" value="vWA-like"/>
    <property type="match status" value="1"/>
</dbReference>